<keyword evidence="3" id="KW-1185">Reference proteome</keyword>
<dbReference type="AlphaFoldDB" id="A0A2T3NWE9"/>
<evidence type="ECO:0000313" key="3">
    <source>
        <dbReference type="Proteomes" id="UP000241771"/>
    </source>
</evidence>
<sequence length="65" mass="7082">MPAGSLVVSDAFRVRRMVRTGSNLALMRTKTKFLSSCKESIKSKGDAPMASGMKKQKDIIGVHNN</sequence>
<name>A0A2T3NWE9_9GAMM</name>
<feature type="region of interest" description="Disordered" evidence="1">
    <location>
        <begin position="42"/>
        <end position="65"/>
    </location>
</feature>
<dbReference type="Proteomes" id="UP000241771">
    <property type="component" value="Unassembled WGS sequence"/>
</dbReference>
<proteinExistence type="predicted"/>
<gene>
    <name evidence="2" type="ORF">C9I98_07195</name>
</gene>
<accession>A0A2T3NWE9</accession>
<feature type="compositionally biased region" description="Basic and acidic residues" evidence="1">
    <location>
        <begin position="55"/>
        <end position="65"/>
    </location>
</feature>
<organism evidence="2 3">
    <name type="scientific">Photobacterium sanctipauli</name>
    <dbReference type="NCBI Taxonomy" id="1342794"/>
    <lineage>
        <taxon>Bacteria</taxon>
        <taxon>Pseudomonadati</taxon>
        <taxon>Pseudomonadota</taxon>
        <taxon>Gammaproteobacteria</taxon>
        <taxon>Vibrionales</taxon>
        <taxon>Vibrionaceae</taxon>
        <taxon>Photobacterium</taxon>
    </lineage>
</organism>
<comment type="caution">
    <text evidence="2">The sequence shown here is derived from an EMBL/GenBank/DDBJ whole genome shotgun (WGS) entry which is preliminary data.</text>
</comment>
<reference evidence="2 3" key="1">
    <citation type="submission" date="2018-01" db="EMBL/GenBank/DDBJ databases">
        <title>Whole genome sequencing of Histamine producing bacteria.</title>
        <authorList>
            <person name="Butler K."/>
        </authorList>
    </citation>
    <scope>NUCLEOTIDE SEQUENCE [LARGE SCALE GENOMIC DNA]</scope>
    <source>
        <strain evidence="2 3">DSM 100436</strain>
    </source>
</reference>
<protein>
    <submittedName>
        <fullName evidence="2">Uncharacterized protein</fullName>
    </submittedName>
</protein>
<dbReference type="EMBL" id="PYMA01000003">
    <property type="protein sequence ID" value="PSW20627.1"/>
    <property type="molecule type" value="Genomic_DNA"/>
</dbReference>
<evidence type="ECO:0000313" key="2">
    <source>
        <dbReference type="EMBL" id="PSW20627.1"/>
    </source>
</evidence>
<evidence type="ECO:0000256" key="1">
    <source>
        <dbReference type="SAM" id="MobiDB-lite"/>
    </source>
</evidence>